<reference evidence="1 2" key="1">
    <citation type="journal article" date="2012" name="Genome Biol.">
        <title>Genome and low-iron response of an oceanic diatom adapted to chronic iron limitation.</title>
        <authorList>
            <person name="Lommer M."/>
            <person name="Specht M."/>
            <person name="Roy A.S."/>
            <person name="Kraemer L."/>
            <person name="Andreson R."/>
            <person name="Gutowska M.A."/>
            <person name="Wolf J."/>
            <person name="Bergner S.V."/>
            <person name="Schilhabel M.B."/>
            <person name="Klostermeier U.C."/>
            <person name="Beiko R.G."/>
            <person name="Rosenstiel P."/>
            <person name="Hippler M."/>
            <person name="Laroche J."/>
        </authorList>
    </citation>
    <scope>NUCLEOTIDE SEQUENCE [LARGE SCALE GENOMIC DNA]</scope>
    <source>
        <strain evidence="1 2">CCMP1005</strain>
    </source>
</reference>
<feature type="non-terminal residue" evidence="1">
    <location>
        <position position="236"/>
    </location>
</feature>
<evidence type="ECO:0000313" key="1">
    <source>
        <dbReference type="EMBL" id="EJK49007.1"/>
    </source>
</evidence>
<name>K0RQL6_THAOC</name>
<evidence type="ECO:0000313" key="2">
    <source>
        <dbReference type="Proteomes" id="UP000266841"/>
    </source>
</evidence>
<proteinExistence type="predicted"/>
<protein>
    <submittedName>
        <fullName evidence="1">Uncharacterized protein</fullName>
    </submittedName>
</protein>
<organism evidence="1 2">
    <name type="scientific">Thalassiosira oceanica</name>
    <name type="common">Marine diatom</name>
    <dbReference type="NCBI Taxonomy" id="159749"/>
    <lineage>
        <taxon>Eukaryota</taxon>
        <taxon>Sar</taxon>
        <taxon>Stramenopiles</taxon>
        <taxon>Ochrophyta</taxon>
        <taxon>Bacillariophyta</taxon>
        <taxon>Coscinodiscophyceae</taxon>
        <taxon>Thalassiosirophycidae</taxon>
        <taxon>Thalassiosirales</taxon>
        <taxon>Thalassiosiraceae</taxon>
        <taxon>Thalassiosira</taxon>
    </lineage>
</organism>
<gene>
    <name evidence="1" type="ORF">THAOC_32156</name>
</gene>
<accession>K0RQL6</accession>
<keyword evidence="2" id="KW-1185">Reference proteome</keyword>
<dbReference type="AlphaFoldDB" id="K0RQL6"/>
<dbReference type="EMBL" id="AGNL01045202">
    <property type="protein sequence ID" value="EJK49007.1"/>
    <property type="molecule type" value="Genomic_DNA"/>
</dbReference>
<sequence length="236" mass="26708">MTAILEPHVSGFRVSGTVPADVAQKILSIIGKFDKNNSDPYAASVPEEGVVLRGTLKQMRHFISQIPTRFPGIDAYEITMTVEVTTFARYMDNLRVMKCPMRFEPNGIHPLDAVAMRLYLGYDPWNMVLTLSGTPTGDHSKSSIEADPDPKWGCHDWQSDDSLTKEFGKGWEVRRSGKSTSYRNNRLRSPVFGSKPQIQRWLSGQSNDHDYDWQLDDSLTNKFGELGSEESWTEML</sequence>
<comment type="caution">
    <text evidence="1">The sequence shown here is derived from an EMBL/GenBank/DDBJ whole genome shotgun (WGS) entry which is preliminary data.</text>
</comment>
<dbReference type="Proteomes" id="UP000266841">
    <property type="component" value="Unassembled WGS sequence"/>
</dbReference>